<dbReference type="RefSeq" id="WP_081371887.1">
    <property type="nucleotide sequence ID" value="NZ_FRBC01000009.1"/>
</dbReference>
<feature type="chain" id="PRO_5012432367" evidence="1">
    <location>
        <begin position="29"/>
        <end position="370"/>
    </location>
</feature>
<evidence type="ECO:0000313" key="5">
    <source>
        <dbReference type="Proteomes" id="UP000184263"/>
    </source>
</evidence>
<feature type="domain" description="Carbohydrate esterase 2 N-terminal" evidence="3">
    <location>
        <begin position="41"/>
        <end position="141"/>
    </location>
</feature>
<dbReference type="Pfam" id="PF17996">
    <property type="entry name" value="CE2_N"/>
    <property type="match status" value="1"/>
</dbReference>
<dbReference type="InterPro" id="IPR013830">
    <property type="entry name" value="SGNH_hydro"/>
</dbReference>
<dbReference type="Gene3D" id="3.40.50.1110">
    <property type="entry name" value="SGNH hydrolase"/>
    <property type="match status" value="1"/>
</dbReference>
<keyword evidence="1" id="KW-0732">Signal</keyword>
<sequence length="370" mass="41027">MMNRPPYGGKVFLALLFFLSSLSTPAFSSVKFTAMAPEIQYFGRWDCHDGIYRSGYGATYIKARFSGTSLAAELSGENIYWRFSIDGQPLTTIKPAGHTLLAHDLPAGIHEVLLIRSTEGRAGISEFAGFELDDGAALAPPQPAQKRRLEFVGDSITAGAMNSGRYTGDNFYEVEDGTMSYAPQLARMLQADFSVLAKSGEGVVHNYSEKPPYDGVHTSDRYPWTFCYSQAASDNLRWEQSHFPVDAVIVAIGTNDFSYNQPPPTHDEFCAGYARLLKTIRSHNPGIPIICTEPVPSTISPSARRWIKGTVRRLRSAGDRQLYYIPLNEPRPLLSSTDYQGDNTHPTIAGAKKIALYLRDRVARILDWNI</sequence>
<dbReference type="PANTHER" id="PTHR37834:SF2">
    <property type="entry name" value="ESTERASE, SGNH HYDROLASE-TYPE"/>
    <property type="match status" value="1"/>
</dbReference>
<dbReference type="InterPro" id="IPR037461">
    <property type="entry name" value="CtCE2-like_dom"/>
</dbReference>
<evidence type="ECO:0000259" key="3">
    <source>
        <dbReference type="Pfam" id="PF17996"/>
    </source>
</evidence>
<name>A0A1M6TVR6_SELRU</name>
<evidence type="ECO:0000259" key="2">
    <source>
        <dbReference type="Pfam" id="PF13472"/>
    </source>
</evidence>
<proteinExistence type="predicted"/>
<dbReference type="SUPFAM" id="SSF52266">
    <property type="entry name" value="SGNH hydrolase"/>
    <property type="match status" value="1"/>
</dbReference>
<gene>
    <name evidence="4" type="ORF">SAMN05216582_10966</name>
</gene>
<dbReference type="EMBL" id="FRBC01000009">
    <property type="protein sequence ID" value="SHK60980.1"/>
    <property type="molecule type" value="Genomic_DNA"/>
</dbReference>
<dbReference type="InterPro" id="IPR052762">
    <property type="entry name" value="PCW_deacetylase/CE"/>
</dbReference>
<dbReference type="Gene3D" id="2.60.120.260">
    <property type="entry name" value="Galactose-binding domain-like"/>
    <property type="match status" value="1"/>
</dbReference>
<feature type="domain" description="SGNH hydrolase-type esterase" evidence="2">
    <location>
        <begin position="151"/>
        <end position="352"/>
    </location>
</feature>
<dbReference type="Pfam" id="PF13472">
    <property type="entry name" value="Lipase_GDSL_2"/>
    <property type="match status" value="1"/>
</dbReference>
<organism evidence="4 5">
    <name type="scientific">Selenomonas ruminantium</name>
    <dbReference type="NCBI Taxonomy" id="971"/>
    <lineage>
        <taxon>Bacteria</taxon>
        <taxon>Bacillati</taxon>
        <taxon>Bacillota</taxon>
        <taxon>Negativicutes</taxon>
        <taxon>Selenomonadales</taxon>
        <taxon>Selenomonadaceae</taxon>
        <taxon>Selenomonas</taxon>
    </lineage>
</organism>
<dbReference type="Proteomes" id="UP000184263">
    <property type="component" value="Unassembled WGS sequence"/>
</dbReference>
<feature type="signal peptide" evidence="1">
    <location>
        <begin position="1"/>
        <end position="28"/>
    </location>
</feature>
<dbReference type="InterPro" id="IPR040794">
    <property type="entry name" value="CE2_N"/>
</dbReference>
<evidence type="ECO:0000256" key="1">
    <source>
        <dbReference type="SAM" id="SignalP"/>
    </source>
</evidence>
<dbReference type="AlphaFoldDB" id="A0A1M6TVR6"/>
<protein>
    <submittedName>
        <fullName evidence="4">GDSL-like Lipase/Acylhydrolase family protein</fullName>
    </submittedName>
</protein>
<dbReference type="GO" id="GO:0052689">
    <property type="term" value="F:carboxylic ester hydrolase activity"/>
    <property type="evidence" value="ECO:0007669"/>
    <property type="project" value="InterPro"/>
</dbReference>
<reference evidence="4 5" key="1">
    <citation type="submission" date="2016-11" db="EMBL/GenBank/DDBJ databases">
        <authorList>
            <person name="Jaros S."/>
            <person name="Januszkiewicz K."/>
            <person name="Wedrychowicz H."/>
        </authorList>
    </citation>
    <scope>NUCLEOTIDE SEQUENCE [LARGE SCALE GENOMIC DNA]</scope>
    <source>
        <strain evidence="4 5">HD4</strain>
    </source>
</reference>
<dbReference type="PANTHER" id="PTHR37834">
    <property type="entry name" value="GDSL-LIKE LIPASE/ACYLHYDROLASE DOMAIN PROTEIN (AFU_ORTHOLOGUE AFUA_2G00620)"/>
    <property type="match status" value="1"/>
</dbReference>
<dbReference type="OrthoDB" id="9801375at2"/>
<evidence type="ECO:0000313" key="4">
    <source>
        <dbReference type="EMBL" id="SHK60980.1"/>
    </source>
</evidence>
<accession>A0A1M6TVR6</accession>
<dbReference type="CDD" id="cd01831">
    <property type="entry name" value="Endoglucanase_E_like"/>
    <property type="match status" value="1"/>
</dbReference>
<dbReference type="InterPro" id="IPR036514">
    <property type="entry name" value="SGNH_hydro_sf"/>
</dbReference>
<keyword evidence="4" id="KW-0378">Hydrolase</keyword>